<evidence type="ECO:0000313" key="2">
    <source>
        <dbReference type="EMBL" id="CZR62708.1"/>
    </source>
</evidence>
<dbReference type="Pfam" id="PF06985">
    <property type="entry name" value="HET"/>
    <property type="match status" value="1"/>
</dbReference>
<evidence type="ECO:0000259" key="1">
    <source>
        <dbReference type="Pfam" id="PF06985"/>
    </source>
</evidence>
<dbReference type="PANTHER" id="PTHR24148">
    <property type="entry name" value="ANKYRIN REPEAT DOMAIN-CONTAINING PROTEIN 39 HOMOLOG-RELATED"/>
    <property type="match status" value="1"/>
</dbReference>
<reference evidence="2 3" key="1">
    <citation type="submission" date="2016-03" db="EMBL/GenBank/DDBJ databases">
        <authorList>
            <person name="Ploux O."/>
        </authorList>
    </citation>
    <scope>NUCLEOTIDE SEQUENCE [LARGE SCALE GENOMIC DNA]</scope>
    <source>
        <strain evidence="2 3">UAMH 11012</strain>
    </source>
</reference>
<dbReference type="OrthoDB" id="2157530at2759"/>
<protein>
    <recommendedName>
        <fullName evidence="1">Heterokaryon incompatibility domain-containing protein</fullName>
    </recommendedName>
</protein>
<accession>A0A1L7XCG7</accession>
<gene>
    <name evidence="2" type="ORF">PAC_12605</name>
</gene>
<keyword evidence="3" id="KW-1185">Reference proteome</keyword>
<feature type="domain" description="Heterokaryon incompatibility" evidence="1">
    <location>
        <begin position="62"/>
        <end position="151"/>
    </location>
</feature>
<dbReference type="STRING" id="576137.A0A1L7XCG7"/>
<organism evidence="2 3">
    <name type="scientific">Phialocephala subalpina</name>
    <dbReference type="NCBI Taxonomy" id="576137"/>
    <lineage>
        <taxon>Eukaryota</taxon>
        <taxon>Fungi</taxon>
        <taxon>Dikarya</taxon>
        <taxon>Ascomycota</taxon>
        <taxon>Pezizomycotina</taxon>
        <taxon>Leotiomycetes</taxon>
        <taxon>Helotiales</taxon>
        <taxon>Mollisiaceae</taxon>
        <taxon>Phialocephala</taxon>
        <taxon>Phialocephala fortinii species complex</taxon>
    </lineage>
</organism>
<dbReference type="PANTHER" id="PTHR24148:SF64">
    <property type="entry name" value="HETEROKARYON INCOMPATIBILITY DOMAIN-CONTAINING PROTEIN"/>
    <property type="match status" value="1"/>
</dbReference>
<dbReference type="EMBL" id="FJOG01000021">
    <property type="protein sequence ID" value="CZR62708.1"/>
    <property type="molecule type" value="Genomic_DNA"/>
</dbReference>
<sequence>MEGTNTKPGGAIESEPRAFEYSRSLCWEGCRRIRVIELLPSEPSFGLHMNLIECDIDRNYEFHAISYCWGGQKPTIPVTCNGGALLITDNLASALSTLSKDIDGSVKMWADAICINQSDNNEKNIQVGLMRDIYRLASKVHVWLGLDAPQGNVKRTFDLLNLVYDSRDSRGLEYEWGKELHPVLLQVYNIFNYKHLLSVEMQQFTVEICKWRGQELFGAFSHLASFPIHHREALATDPRDKVFAILGLVSGGEDFGVHADYNMNLVDVYVNTAAAIMRNSDYLDILSVPRPSKSNSTLPSWAPDWEATIPESAILRELLARTVNEIQASGSTNSSGTICIQGSILTVQAYKVDEIEEITVAGSSGNTWQLPGCARLHMMLSSHAEALWKRVAHCKSGKPCPDGRDSFEVFLHTLHGDAHKRKRFQYIRTLTWLARIVNVWSLLLLISGVDYFPLFYAGLVWLVSMFLGLLDSPWIELFSPVEIGYSENSHLARTKTKYFALVPHMVEVGDAVMLVKGSRVPLIFRKKGVTSWELIGAAHVPGLMKGERWDEVKCESIHIE</sequence>
<dbReference type="InterPro" id="IPR010730">
    <property type="entry name" value="HET"/>
</dbReference>
<dbReference type="InterPro" id="IPR052895">
    <property type="entry name" value="HetReg/Transcr_Mod"/>
</dbReference>
<dbReference type="AlphaFoldDB" id="A0A1L7XCG7"/>
<evidence type="ECO:0000313" key="3">
    <source>
        <dbReference type="Proteomes" id="UP000184330"/>
    </source>
</evidence>
<dbReference type="Proteomes" id="UP000184330">
    <property type="component" value="Unassembled WGS sequence"/>
</dbReference>
<name>A0A1L7XCG7_9HELO</name>
<proteinExistence type="predicted"/>